<evidence type="ECO:0000259" key="2">
    <source>
        <dbReference type="PROSITE" id="PS50994"/>
    </source>
</evidence>
<evidence type="ECO:0000313" key="3">
    <source>
        <dbReference type="EMBL" id="MBW0461986.1"/>
    </source>
</evidence>
<proteinExistence type="predicted"/>
<name>A0A9Q3BAQ7_9BASI</name>
<comment type="caution">
    <text evidence="3">The sequence shown here is derived from an EMBL/GenBank/DDBJ whole genome shotgun (WGS) entry which is preliminary data.</text>
</comment>
<dbReference type="GO" id="GO:0003723">
    <property type="term" value="F:RNA binding"/>
    <property type="evidence" value="ECO:0007669"/>
    <property type="project" value="UniProtKB-KW"/>
</dbReference>
<dbReference type="PANTHER" id="PTHR37984">
    <property type="entry name" value="PROTEIN CBG26694"/>
    <property type="match status" value="1"/>
</dbReference>
<dbReference type="GO" id="GO:0005634">
    <property type="term" value="C:nucleus"/>
    <property type="evidence" value="ECO:0007669"/>
    <property type="project" value="UniProtKB-ARBA"/>
</dbReference>
<dbReference type="AlphaFoldDB" id="A0A9Q3BAQ7"/>
<dbReference type="PROSITE" id="PS50994">
    <property type="entry name" value="INTEGRASE"/>
    <property type="match status" value="1"/>
</dbReference>
<dbReference type="SUPFAM" id="SSF53098">
    <property type="entry name" value="Ribonuclease H-like"/>
    <property type="match status" value="1"/>
</dbReference>
<evidence type="ECO:0000313" key="4">
    <source>
        <dbReference type="Proteomes" id="UP000765509"/>
    </source>
</evidence>
<dbReference type="InterPro" id="IPR036397">
    <property type="entry name" value="RNaseH_sf"/>
</dbReference>
<dbReference type="Proteomes" id="UP000765509">
    <property type="component" value="Unassembled WGS sequence"/>
</dbReference>
<dbReference type="GO" id="GO:0015074">
    <property type="term" value="P:DNA integration"/>
    <property type="evidence" value="ECO:0007669"/>
    <property type="project" value="InterPro"/>
</dbReference>
<feature type="domain" description="Integrase catalytic" evidence="2">
    <location>
        <begin position="3"/>
        <end position="159"/>
    </location>
</feature>
<dbReference type="EMBL" id="AVOT02000253">
    <property type="protein sequence ID" value="MBW0461986.1"/>
    <property type="molecule type" value="Genomic_DNA"/>
</dbReference>
<dbReference type="InterPro" id="IPR001584">
    <property type="entry name" value="Integrase_cat-core"/>
</dbReference>
<sequence>MLQNIARVVEIAHMDWVRYSTPGGDRSFNECLVSADRHSKALMFLPFHKDDTAMETAIMIWNRVISLKGLLQNTISDKYTKFTSGLWKNLYNLFGTKISFSKAYNSQTDQLEERIIQSLEEMNRIFSDYGLELKDSDGFTHDLCTLIPALELAYKKSIN</sequence>
<keyword evidence="1" id="KW-0694">RNA-binding</keyword>
<dbReference type="Gene3D" id="3.30.420.10">
    <property type="entry name" value="Ribonuclease H-like superfamily/Ribonuclease H"/>
    <property type="match status" value="1"/>
</dbReference>
<gene>
    <name evidence="3" type="ORF">O181_001701</name>
</gene>
<keyword evidence="4" id="KW-1185">Reference proteome</keyword>
<dbReference type="PANTHER" id="PTHR37984:SF5">
    <property type="entry name" value="PROTEIN NYNRIN-LIKE"/>
    <property type="match status" value="1"/>
</dbReference>
<protein>
    <recommendedName>
        <fullName evidence="2">Integrase catalytic domain-containing protein</fullName>
    </recommendedName>
</protein>
<evidence type="ECO:0000256" key="1">
    <source>
        <dbReference type="ARBA" id="ARBA00022884"/>
    </source>
</evidence>
<dbReference type="InterPro" id="IPR050951">
    <property type="entry name" value="Retrovirus_Pol_polyprotein"/>
</dbReference>
<reference evidence="3" key="1">
    <citation type="submission" date="2021-03" db="EMBL/GenBank/DDBJ databases">
        <title>Draft genome sequence of rust myrtle Austropuccinia psidii MF-1, a brazilian biotype.</title>
        <authorList>
            <person name="Quecine M.C."/>
            <person name="Pachon D.M.R."/>
            <person name="Bonatelli M.L."/>
            <person name="Correr F.H."/>
            <person name="Franceschini L.M."/>
            <person name="Leite T.F."/>
            <person name="Margarido G.R.A."/>
            <person name="Almeida C.A."/>
            <person name="Ferrarezi J.A."/>
            <person name="Labate C.A."/>
        </authorList>
    </citation>
    <scope>NUCLEOTIDE SEQUENCE</scope>
    <source>
        <strain evidence="3">MF-1</strain>
    </source>
</reference>
<organism evidence="3 4">
    <name type="scientific">Austropuccinia psidii MF-1</name>
    <dbReference type="NCBI Taxonomy" id="1389203"/>
    <lineage>
        <taxon>Eukaryota</taxon>
        <taxon>Fungi</taxon>
        <taxon>Dikarya</taxon>
        <taxon>Basidiomycota</taxon>
        <taxon>Pucciniomycotina</taxon>
        <taxon>Pucciniomycetes</taxon>
        <taxon>Pucciniales</taxon>
        <taxon>Sphaerophragmiaceae</taxon>
        <taxon>Austropuccinia</taxon>
    </lineage>
</organism>
<dbReference type="InterPro" id="IPR012337">
    <property type="entry name" value="RNaseH-like_sf"/>
</dbReference>
<accession>A0A9Q3BAQ7</accession>
<dbReference type="OrthoDB" id="2273864at2759"/>